<feature type="compositionally biased region" description="Polar residues" evidence="1">
    <location>
        <begin position="78"/>
        <end position="88"/>
    </location>
</feature>
<feature type="region of interest" description="Disordered" evidence="1">
    <location>
        <begin position="75"/>
        <end position="124"/>
    </location>
</feature>
<sequence>MKQNHNSKRHRGRSNGWRGSHGGNHSMESNGPEVKIRGSATQLFEKYQTLARDAVSSGDRIAAENYLQHAEHYHRVMSVQSAQTAESQNGGRPRGGRDRDRDNSSGNTAVAGENRETPNATPSS</sequence>
<feature type="domain" description="DUF4167" evidence="2">
    <location>
        <begin position="9"/>
        <end position="81"/>
    </location>
</feature>
<accession>A0A383CJ91</accession>
<proteinExistence type="predicted"/>
<evidence type="ECO:0000256" key="1">
    <source>
        <dbReference type="SAM" id="MobiDB-lite"/>
    </source>
</evidence>
<evidence type="ECO:0000313" key="3">
    <source>
        <dbReference type="EMBL" id="SVE32446.1"/>
    </source>
</evidence>
<dbReference type="Pfam" id="PF13763">
    <property type="entry name" value="DUF4167"/>
    <property type="match status" value="1"/>
</dbReference>
<feature type="region of interest" description="Disordered" evidence="1">
    <location>
        <begin position="1"/>
        <end position="40"/>
    </location>
</feature>
<organism evidence="3">
    <name type="scientific">marine metagenome</name>
    <dbReference type="NCBI Taxonomy" id="408172"/>
    <lineage>
        <taxon>unclassified sequences</taxon>
        <taxon>metagenomes</taxon>
        <taxon>ecological metagenomes</taxon>
    </lineage>
</organism>
<dbReference type="InterPro" id="IPR025430">
    <property type="entry name" value="DUF4167"/>
</dbReference>
<feature type="non-terminal residue" evidence="3">
    <location>
        <position position="124"/>
    </location>
</feature>
<reference evidence="3" key="1">
    <citation type="submission" date="2018-05" db="EMBL/GenBank/DDBJ databases">
        <authorList>
            <person name="Lanie J.A."/>
            <person name="Ng W.-L."/>
            <person name="Kazmierczak K.M."/>
            <person name="Andrzejewski T.M."/>
            <person name="Davidsen T.M."/>
            <person name="Wayne K.J."/>
            <person name="Tettelin H."/>
            <person name="Glass J.I."/>
            <person name="Rusch D."/>
            <person name="Podicherti R."/>
            <person name="Tsui H.-C.T."/>
            <person name="Winkler M.E."/>
        </authorList>
    </citation>
    <scope>NUCLEOTIDE SEQUENCE</scope>
</reference>
<feature type="compositionally biased region" description="Basic residues" evidence="1">
    <location>
        <begin position="1"/>
        <end position="13"/>
    </location>
</feature>
<protein>
    <recommendedName>
        <fullName evidence="2">DUF4167 domain-containing protein</fullName>
    </recommendedName>
</protein>
<dbReference type="AlphaFoldDB" id="A0A383CJ91"/>
<gene>
    <name evidence="3" type="ORF">METZ01_LOCUS485300</name>
</gene>
<name>A0A383CJ91_9ZZZZ</name>
<dbReference type="EMBL" id="UINC01209433">
    <property type="protein sequence ID" value="SVE32446.1"/>
    <property type="molecule type" value="Genomic_DNA"/>
</dbReference>
<evidence type="ECO:0000259" key="2">
    <source>
        <dbReference type="Pfam" id="PF13763"/>
    </source>
</evidence>